<dbReference type="Proteomes" id="UP000280417">
    <property type="component" value="Unassembled WGS sequence"/>
</dbReference>
<evidence type="ECO:0000313" key="3">
    <source>
        <dbReference type="EMBL" id="RLE13610.1"/>
    </source>
</evidence>
<organism evidence="3 4">
    <name type="scientific">Aerophobetes bacterium</name>
    <dbReference type="NCBI Taxonomy" id="2030807"/>
    <lineage>
        <taxon>Bacteria</taxon>
        <taxon>Candidatus Aerophobota</taxon>
    </lineage>
</organism>
<evidence type="ECO:0000313" key="4">
    <source>
        <dbReference type="Proteomes" id="UP000280417"/>
    </source>
</evidence>
<dbReference type="SMART" id="SM00858">
    <property type="entry name" value="SAF"/>
    <property type="match status" value="1"/>
</dbReference>
<keyword evidence="1" id="KW-0456">Lyase</keyword>
<comment type="caution">
    <text evidence="3">The sequence shown here is derived from an EMBL/GenBank/DDBJ whole genome shotgun (WGS) entry which is preliminary data.</text>
</comment>
<sequence>MNKKPKEAMLISSADNVATALNRLNVGTVISLSTTKGKKQILLKQPIDCGHKFSIKNINKGEPIIKYGEIIGLATEDIPEGYHVHIHNVESRRGRGDKKILD</sequence>
<gene>
    <name evidence="3" type="ORF">DRJ04_03980</name>
</gene>
<dbReference type="Pfam" id="PF08666">
    <property type="entry name" value="SAF"/>
    <property type="match status" value="1"/>
</dbReference>
<dbReference type="Gene3D" id="2.30.130.110">
    <property type="match status" value="1"/>
</dbReference>
<feature type="domain" description="SAF" evidence="2">
    <location>
        <begin position="15"/>
        <end position="90"/>
    </location>
</feature>
<dbReference type="EMBL" id="QMQA01000086">
    <property type="protein sequence ID" value="RLE13610.1"/>
    <property type="molecule type" value="Genomic_DNA"/>
</dbReference>
<dbReference type="GO" id="GO:0016829">
    <property type="term" value="F:lyase activity"/>
    <property type="evidence" value="ECO:0007669"/>
    <property type="project" value="UniProtKB-KW"/>
</dbReference>
<dbReference type="PANTHER" id="PTHR30536:SF5">
    <property type="entry name" value="ALTRONATE DEHYDRATASE"/>
    <property type="match status" value="1"/>
</dbReference>
<dbReference type="PANTHER" id="PTHR30536">
    <property type="entry name" value="ALTRONATE/GALACTARATE DEHYDRATASE"/>
    <property type="match status" value="1"/>
</dbReference>
<proteinExistence type="predicted"/>
<accession>A0A662DCX3</accession>
<dbReference type="InterPro" id="IPR044144">
    <property type="entry name" value="SAF_UxaA/GarD"/>
</dbReference>
<evidence type="ECO:0000256" key="1">
    <source>
        <dbReference type="ARBA" id="ARBA00023239"/>
    </source>
</evidence>
<reference evidence="3 4" key="1">
    <citation type="submission" date="2018-06" db="EMBL/GenBank/DDBJ databases">
        <title>Extensive metabolic versatility and redundancy in microbially diverse, dynamic hydrothermal sediments.</title>
        <authorList>
            <person name="Dombrowski N."/>
            <person name="Teske A."/>
            <person name="Baker B.J."/>
        </authorList>
    </citation>
    <scope>NUCLEOTIDE SEQUENCE [LARGE SCALE GENOMIC DNA]</scope>
    <source>
        <strain evidence="3">B3_G15</strain>
    </source>
</reference>
<dbReference type="InterPro" id="IPR013974">
    <property type="entry name" value="SAF"/>
</dbReference>
<protein>
    <submittedName>
        <fullName evidence="3">D-galactarate dehydratase</fullName>
    </submittedName>
</protein>
<dbReference type="AlphaFoldDB" id="A0A662DCX3"/>
<dbReference type="GO" id="GO:0019698">
    <property type="term" value="P:D-galacturonate catabolic process"/>
    <property type="evidence" value="ECO:0007669"/>
    <property type="project" value="TreeGrafter"/>
</dbReference>
<dbReference type="InterPro" id="IPR052172">
    <property type="entry name" value="UxaA_altronate/galactarate_dh"/>
</dbReference>
<name>A0A662DCX3_UNCAE</name>
<dbReference type="CDD" id="cd11613">
    <property type="entry name" value="SAF_AH_GD"/>
    <property type="match status" value="1"/>
</dbReference>
<evidence type="ECO:0000259" key="2">
    <source>
        <dbReference type="SMART" id="SM00858"/>
    </source>
</evidence>